<dbReference type="EMBL" id="DF820456">
    <property type="protein sequence ID" value="GAK50693.1"/>
    <property type="molecule type" value="Genomic_DNA"/>
</dbReference>
<evidence type="ECO:0000259" key="1">
    <source>
        <dbReference type="Pfam" id="PF01850"/>
    </source>
</evidence>
<dbReference type="Proteomes" id="UP000030700">
    <property type="component" value="Unassembled WGS sequence"/>
</dbReference>
<accession>A0A0S6VT68</accession>
<evidence type="ECO:0000313" key="2">
    <source>
        <dbReference type="EMBL" id="GAK50693.1"/>
    </source>
</evidence>
<sequence length="164" mass="18653">MRLVCFDTQVIIWGVKQEATPGQESMIEKSKYLIQKCTEDGDRIIIPSIVVAELLMPMETRLHQTFTSLMQRKFIIPTFDLKAASHFAKVWQQKKDIRKELMDNRVATRAELKADSMIIATAISNEVSCIYSQDVPLKSMATSFIEVKDVPEIPVDSQLSFLAN</sequence>
<dbReference type="HOGENOM" id="CLU_140294_0_0_0"/>
<reference evidence="2" key="1">
    <citation type="journal article" date="2015" name="PeerJ">
        <title>First genomic representation of candidate bacterial phylum KSB3 points to enhanced environmental sensing as a trigger of wastewater bulking.</title>
        <authorList>
            <person name="Sekiguchi Y."/>
            <person name="Ohashi A."/>
            <person name="Parks D.H."/>
            <person name="Yamauchi T."/>
            <person name="Tyson G.W."/>
            <person name="Hugenholtz P."/>
        </authorList>
    </citation>
    <scope>NUCLEOTIDE SEQUENCE [LARGE SCALE GENOMIC DNA]</scope>
</reference>
<name>A0A0S6VT68_9BACT</name>
<evidence type="ECO:0000313" key="3">
    <source>
        <dbReference type="Proteomes" id="UP000030700"/>
    </source>
</evidence>
<dbReference type="InterPro" id="IPR002716">
    <property type="entry name" value="PIN_dom"/>
</dbReference>
<proteinExistence type="predicted"/>
<organism evidence="2">
    <name type="scientific">Candidatus Moduliflexus flocculans</name>
    <dbReference type="NCBI Taxonomy" id="1499966"/>
    <lineage>
        <taxon>Bacteria</taxon>
        <taxon>Candidatus Moduliflexota</taxon>
        <taxon>Candidatus Moduliflexia</taxon>
        <taxon>Candidatus Moduliflexales</taxon>
        <taxon>Candidatus Moduliflexaceae</taxon>
    </lineage>
</organism>
<dbReference type="Gene3D" id="3.40.50.1010">
    <property type="entry name" value="5'-nuclease"/>
    <property type="match status" value="1"/>
</dbReference>
<dbReference type="Pfam" id="PF01850">
    <property type="entry name" value="PIN"/>
    <property type="match status" value="1"/>
</dbReference>
<dbReference type="AlphaFoldDB" id="A0A0S6VT68"/>
<dbReference type="InterPro" id="IPR029060">
    <property type="entry name" value="PIN-like_dom_sf"/>
</dbReference>
<keyword evidence="3" id="KW-1185">Reference proteome</keyword>
<gene>
    <name evidence="2" type="ORF">U14_01926</name>
</gene>
<protein>
    <submittedName>
        <fullName evidence="2">PilT protein domain protein</fullName>
    </submittedName>
</protein>
<feature type="domain" description="PIN" evidence="1">
    <location>
        <begin position="4"/>
        <end position="136"/>
    </location>
</feature>
<dbReference type="SUPFAM" id="SSF88723">
    <property type="entry name" value="PIN domain-like"/>
    <property type="match status" value="1"/>
</dbReference>
<dbReference type="STRING" id="1499966.U14_01926"/>